<dbReference type="CDD" id="cd06661">
    <property type="entry name" value="GGCT_like"/>
    <property type="match status" value="1"/>
</dbReference>
<accession>A0A914BKG0</accession>
<evidence type="ECO:0000313" key="6">
    <source>
        <dbReference type="Proteomes" id="UP000887568"/>
    </source>
</evidence>
<dbReference type="Pfam" id="PF13772">
    <property type="entry name" value="AIG2_2"/>
    <property type="match status" value="1"/>
</dbReference>
<name>A0A914BKG0_PATMI</name>
<sequence length="173" mass="19908">MSFLYFAYGSNLLRERLHVNNPSAVFVAAAKLNNYRLQFCVKGQWNNNTRWKGGAATIEQSEGDSVWGVVWKLEKSDLKSLDVQEGVHTRVYRRLDTLQVTTATDQSILECISYQFMEPLFVKPSPYYLKVLQTGALQHGLPVEYRRFLDSIEHNGYDGPLPIFDDIMRNVKL</sequence>
<dbReference type="Proteomes" id="UP000887568">
    <property type="component" value="Unplaced"/>
</dbReference>
<dbReference type="OrthoDB" id="2924818at2759"/>
<feature type="active site" description="Proton acceptor" evidence="3">
    <location>
        <position position="85"/>
    </location>
</feature>
<dbReference type="AlphaFoldDB" id="A0A914BKG0"/>
<keyword evidence="2" id="KW-0456">Lyase</keyword>
<keyword evidence="6" id="KW-1185">Reference proteome</keyword>
<organism evidence="5 6">
    <name type="scientific">Patiria miniata</name>
    <name type="common">Bat star</name>
    <name type="synonym">Asterina miniata</name>
    <dbReference type="NCBI Taxonomy" id="46514"/>
    <lineage>
        <taxon>Eukaryota</taxon>
        <taxon>Metazoa</taxon>
        <taxon>Echinodermata</taxon>
        <taxon>Eleutherozoa</taxon>
        <taxon>Asterozoa</taxon>
        <taxon>Asteroidea</taxon>
        <taxon>Valvatacea</taxon>
        <taxon>Valvatida</taxon>
        <taxon>Asterinidae</taxon>
        <taxon>Patiria</taxon>
    </lineage>
</organism>
<dbReference type="GO" id="GO:0003839">
    <property type="term" value="F:gamma-glutamylcyclotransferase activity"/>
    <property type="evidence" value="ECO:0007669"/>
    <property type="project" value="UniProtKB-EC"/>
</dbReference>
<proteinExistence type="predicted"/>
<protein>
    <recommendedName>
        <fullName evidence="1">gamma-glutamylcyclotransferase</fullName>
        <ecNumber evidence="1">4.3.2.9</ecNumber>
    </recommendedName>
</protein>
<evidence type="ECO:0000256" key="2">
    <source>
        <dbReference type="ARBA" id="ARBA00023239"/>
    </source>
</evidence>
<dbReference type="PANTHER" id="PTHR12935">
    <property type="entry name" value="GAMMA-GLUTAMYLCYCLOTRANSFERASE"/>
    <property type="match status" value="1"/>
</dbReference>
<dbReference type="GeneID" id="119744425"/>
<dbReference type="EC" id="4.3.2.9" evidence="1"/>
<reference evidence="5" key="1">
    <citation type="submission" date="2022-11" db="UniProtKB">
        <authorList>
            <consortium name="EnsemblMetazoa"/>
        </authorList>
    </citation>
    <scope>IDENTIFICATION</scope>
</reference>
<evidence type="ECO:0000256" key="3">
    <source>
        <dbReference type="PIRSR" id="PIRSR617939-1"/>
    </source>
</evidence>
<evidence type="ECO:0000313" key="5">
    <source>
        <dbReference type="EnsemblMetazoa" id="XP_038076281.1"/>
    </source>
</evidence>
<dbReference type="PANTHER" id="PTHR12935:SF0">
    <property type="entry name" value="GAMMA-GLUTAMYLCYCLOTRANSFERASE"/>
    <property type="match status" value="1"/>
</dbReference>
<dbReference type="Gene3D" id="3.10.490.10">
    <property type="entry name" value="Gamma-glutamyl cyclotransferase-like"/>
    <property type="match status" value="1"/>
</dbReference>
<feature type="binding site" evidence="4">
    <location>
        <position position="128"/>
    </location>
    <ligand>
        <name>substrate</name>
    </ligand>
</feature>
<feature type="binding site" evidence="4">
    <location>
        <begin position="5"/>
        <end position="10"/>
    </location>
    <ligand>
        <name>substrate</name>
    </ligand>
</feature>
<evidence type="ECO:0000256" key="1">
    <source>
        <dbReference type="ARBA" id="ARBA00012346"/>
    </source>
</evidence>
<dbReference type="RefSeq" id="XP_038076281.1">
    <property type="nucleotide sequence ID" value="XM_038220353.1"/>
</dbReference>
<dbReference type="EnsemblMetazoa" id="XM_038220353.1">
    <property type="protein sequence ID" value="XP_038076281.1"/>
    <property type="gene ID" value="LOC119744425"/>
</dbReference>
<dbReference type="InterPro" id="IPR036568">
    <property type="entry name" value="GGCT-like_sf"/>
</dbReference>
<dbReference type="InterPro" id="IPR017939">
    <property type="entry name" value="G-Glutamylcylcotransferase"/>
</dbReference>
<dbReference type="SUPFAM" id="SSF110857">
    <property type="entry name" value="Gamma-glutamyl cyclotransferase-like"/>
    <property type="match status" value="1"/>
</dbReference>
<evidence type="ECO:0000256" key="4">
    <source>
        <dbReference type="PIRSR" id="PIRSR617939-2"/>
    </source>
</evidence>
<dbReference type="InterPro" id="IPR013024">
    <property type="entry name" value="GGCT-like"/>
</dbReference>
<dbReference type="OMA" id="APHDYVM"/>